<dbReference type="PANTHER" id="PTHR22726:SF1">
    <property type="entry name" value="METALLOENDOPEPTIDASE OMA1, MITOCHONDRIAL"/>
    <property type="match status" value="1"/>
</dbReference>
<keyword evidence="2" id="KW-0479">Metal-binding</keyword>
<evidence type="ECO:0000256" key="2">
    <source>
        <dbReference type="ARBA" id="ARBA00022723"/>
    </source>
</evidence>
<dbReference type="InterPro" id="IPR051156">
    <property type="entry name" value="Mito/Outer_Membr_Metalloprot"/>
</dbReference>
<dbReference type="PANTHER" id="PTHR22726">
    <property type="entry name" value="METALLOENDOPEPTIDASE OMA1"/>
    <property type="match status" value="1"/>
</dbReference>
<dbReference type="Gene3D" id="3.30.2010.10">
    <property type="entry name" value="Metalloproteases ('zincins'), catalytic domain"/>
    <property type="match status" value="1"/>
</dbReference>
<keyword evidence="4 6" id="KW-0862">Zinc</keyword>
<accession>A0A2N9GZQ6</accession>
<dbReference type="Pfam" id="PF01435">
    <property type="entry name" value="Peptidase_M48"/>
    <property type="match status" value="1"/>
</dbReference>
<name>A0A2N9GZQ6_FAGSY</name>
<keyword evidence="3 6" id="KW-0378">Hydrolase</keyword>
<sequence length="409" mass="46983">MGLFGMQHVFRSRFCNANSVRRWMGFCERNWPSLLLGAAALATISYVRIERIPYSRRLHLLRTENFERKRSEAHWQEFLSRNQENLLPLSDPRSLRVQSIASNIISALKSGLRLKHDSKVNGYLCENRDFGDSMSWDHNHNHNHYTPVQEGFFKPSQKQDKKFIWKPATGHLNKKNWEVYVLDSNKESTERFNESAACLLNGRIVISTGLVDSLKSDAELASVIAHEVGHVVGRHRSEIKMRFWWFLSLKFHPCDDDESMYDEEAQYICKWRGVEADYIGLMLMASAGYDPRVVPEVLKKIGHTDKTSPFPTGSKRAELLNKSKVMGEALDVYEEANSSKIVRSFDSGSVFNLPKYKPEEPERETAEEDTSSPALAPDYKPKEPERETMEDMEDTSSPFSELPSLVIKV</sequence>
<dbReference type="InterPro" id="IPR001915">
    <property type="entry name" value="Peptidase_M48"/>
</dbReference>
<evidence type="ECO:0000256" key="1">
    <source>
        <dbReference type="ARBA" id="ARBA00022670"/>
    </source>
</evidence>
<dbReference type="GO" id="GO:0051603">
    <property type="term" value="P:proteolysis involved in protein catabolic process"/>
    <property type="evidence" value="ECO:0007669"/>
    <property type="project" value="TreeGrafter"/>
</dbReference>
<evidence type="ECO:0000256" key="4">
    <source>
        <dbReference type="ARBA" id="ARBA00022833"/>
    </source>
</evidence>
<dbReference type="AlphaFoldDB" id="A0A2N9GZQ6"/>
<proteinExistence type="inferred from homology"/>
<organism evidence="9">
    <name type="scientific">Fagus sylvatica</name>
    <name type="common">Beechnut</name>
    <dbReference type="NCBI Taxonomy" id="28930"/>
    <lineage>
        <taxon>Eukaryota</taxon>
        <taxon>Viridiplantae</taxon>
        <taxon>Streptophyta</taxon>
        <taxon>Embryophyta</taxon>
        <taxon>Tracheophyta</taxon>
        <taxon>Spermatophyta</taxon>
        <taxon>Magnoliopsida</taxon>
        <taxon>eudicotyledons</taxon>
        <taxon>Gunneridae</taxon>
        <taxon>Pentapetalae</taxon>
        <taxon>rosids</taxon>
        <taxon>fabids</taxon>
        <taxon>Fagales</taxon>
        <taxon>Fagaceae</taxon>
        <taxon>Fagus</taxon>
    </lineage>
</organism>
<protein>
    <recommendedName>
        <fullName evidence="8">Peptidase M48 domain-containing protein</fullName>
    </recommendedName>
</protein>
<evidence type="ECO:0000256" key="5">
    <source>
        <dbReference type="ARBA" id="ARBA00023049"/>
    </source>
</evidence>
<feature type="region of interest" description="Disordered" evidence="7">
    <location>
        <begin position="353"/>
        <end position="409"/>
    </location>
</feature>
<evidence type="ECO:0000256" key="6">
    <source>
        <dbReference type="RuleBase" id="RU003983"/>
    </source>
</evidence>
<evidence type="ECO:0000313" key="9">
    <source>
        <dbReference type="EMBL" id="SPD05028.1"/>
    </source>
</evidence>
<gene>
    <name evidence="9" type="ORF">FSB_LOCUS32910</name>
</gene>
<evidence type="ECO:0000256" key="3">
    <source>
        <dbReference type="ARBA" id="ARBA00022801"/>
    </source>
</evidence>
<feature type="compositionally biased region" description="Basic and acidic residues" evidence="7">
    <location>
        <begin position="379"/>
        <end position="389"/>
    </location>
</feature>
<comment type="cofactor">
    <cofactor evidence="6">
        <name>Zn(2+)</name>
        <dbReference type="ChEBI" id="CHEBI:29105"/>
    </cofactor>
    <text evidence="6">Binds 1 zinc ion per subunit.</text>
</comment>
<keyword evidence="1 6" id="KW-0645">Protease</keyword>
<keyword evidence="5 6" id="KW-0482">Metalloprotease</keyword>
<dbReference type="GO" id="GO:0016020">
    <property type="term" value="C:membrane"/>
    <property type="evidence" value="ECO:0007669"/>
    <property type="project" value="TreeGrafter"/>
</dbReference>
<evidence type="ECO:0000256" key="7">
    <source>
        <dbReference type="SAM" id="MobiDB-lite"/>
    </source>
</evidence>
<dbReference type="GO" id="GO:0004222">
    <property type="term" value="F:metalloendopeptidase activity"/>
    <property type="evidence" value="ECO:0007669"/>
    <property type="project" value="InterPro"/>
</dbReference>
<feature type="domain" description="Peptidase M48" evidence="8">
    <location>
        <begin position="172"/>
        <end position="237"/>
    </location>
</feature>
<dbReference type="GO" id="GO:0046872">
    <property type="term" value="F:metal ion binding"/>
    <property type="evidence" value="ECO:0007669"/>
    <property type="project" value="UniProtKB-KW"/>
</dbReference>
<reference evidence="9" key="1">
    <citation type="submission" date="2018-02" db="EMBL/GenBank/DDBJ databases">
        <authorList>
            <person name="Cohen D.B."/>
            <person name="Kent A.D."/>
        </authorList>
    </citation>
    <scope>NUCLEOTIDE SEQUENCE</scope>
</reference>
<evidence type="ECO:0000259" key="8">
    <source>
        <dbReference type="Pfam" id="PF01435"/>
    </source>
</evidence>
<dbReference type="EMBL" id="OIVN01002607">
    <property type="protein sequence ID" value="SPD05028.1"/>
    <property type="molecule type" value="Genomic_DNA"/>
</dbReference>
<comment type="similarity">
    <text evidence="6">Belongs to the peptidase M48 family.</text>
</comment>